<evidence type="ECO:0000313" key="1">
    <source>
        <dbReference type="EMBL" id="QIO05971.1"/>
    </source>
</evidence>
<organism evidence="1 2">
    <name type="scientific">Acinetobacter shaoyimingii</name>
    <dbReference type="NCBI Taxonomy" id="2715164"/>
    <lineage>
        <taxon>Bacteria</taxon>
        <taxon>Pseudomonadati</taxon>
        <taxon>Pseudomonadota</taxon>
        <taxon>Gammaproteobacteria</taxon>
        <taxon>Moraxellales</taxon>
        <taxon>Moraxellaceae</taxon>
        <taxon>Acinetobacter</taxon>
    </lineage>
</organism>
<dbReference type="EMBL" id="CP049801">
    <property type="protein sequence ID" value="QIO05971.1"/>
    <property type="molecule type" value="Genomic_DNA"/>
</dbReference>
<proteinExistence type="predicted"/>
<sequence>MLITTNALGNAQDFSIVEPASCSIVQDTAETLFQLRQGGFDLGEADINQTELTAHEVLLLTDMIEDIKKIPVYQLKQLKDQALQNFIQKWNKTCEARHLEGQNKI</sequence>
<keyword evidence="2" id="KW-1185">Reference proteome</keyword>
<dbReference type="Proteomes" id="UP000502297">
    <property type="component" value="Chromosome"/>
</dbReference>
<gene>
    <name evidence="1" type="ORF">G8E00_08420</name>
</gene>
<dbReference type="AlphaFoldDB" id="A0A6G8RVS2"/>
<evidence type="ECO:0000313" key="2">
    <source>
        <dbReference type="Proteomes" id="UP000502297"/>
    </source>
</evidence>
<dbReference type="RefSeq" id="WP_166223674.1">
    <property type="nucleotide sequence ID" value="NZ_CP049801.1"/>
</dbReference>
<protein>
    <submittedName>
        <fullName evidence="1">Uncharacterized protein</fullName>
    </submittedName>
</protein>
<reference evidence="1 2" key="1">
    <citation type="submission" date="2020-03" db="EMBL/GenBank/DDBJ databases">
        <authorList>
            <person name="Zhu W."/>
        </authorList>
    </citation>
    <scope>NUCLEOTIDE SEQUENCE [LARGE SCALE GENOMIC DNA]</scope>
    <source>
        <strain evidence="1 2">323-1</strain>
    </source>
</reference>
<name>A0A6G8RVS2_9GAMM</name>
<accession>A0A6G8RVS2</accession>
<dbReference type="KEGG" id="asha:G8E00_08420"/>